<evidence type="ECO:0000256" key="4">
    <source>
        <dbReference type="SAM" id="MobiDB-lite"/>
    </source>
</evidence>
<evidence type="ECO:0000259" key="5">
    <source>
        <dbReference type="Pfam" id="PF25553"/>
    </source>
</evidence>
<evidence type="ECO:0000256" key="1">
    <source>
        <dbReference type="ARBA" id="ARBA00002668"/>
    </source>
</evidence>
<proteinExistence type="predicted"/>
<evidence type="ECO:0000256" key="3">
    <source>
        <dbReference type="ARBA" id="ARBA00022786"/>
    </source>
</evidence>
<comment type="caution">
    <text evidence="6">The sequence shown here is derived from an EMBL/GenBank/DDBJ whole genome shotgun (WGS) entry which is preliminary data.</text>
</comment>
<dbReference type="Pfam" id="PF25553">
    <property type="entry name" value="BTB-POZ_ANK-like"/>
    <property type="match status" value="1"/>
</dbReference>
<dbReference type="InterPro" id="IPR058039">
    <property type="entry name" value="At3g05675-like_ankyrin"/>
</dbReference>
<dbReference type="InterPro" id="IPR038920">
    <property type="entry name" value="At3g05675-like"/>
</dbReference>
<evidence type="ECO:0000256" key="2">
    <source>
        <dbReference type="ARBA" id="ARBA00004906"/>
    </source>
</evidence>
<dbReference type="EMBL" id="JAMFTS010000004">
    <property type="protein sequence ID" value="KAJ4766372.1"/>
    <property type="molecule type" value="Genomic_DNA"/>
</dbReference>
<dbReference type="PANTHER" id="PTHR31060:SF9">
    <property type="entry name" value="OS12G0188500 PROTEIN"/>
    <property type="match status" value="1"/>
</dbReference>
<sequence>MYLGPSLKKIKNVYEAESVRKREAELQTSFHTTPPTKPNAKKEEETLARISQSLRVNAGTRAMSTASAGLRRTDARRPAIRPTWCCSFSLDPQTPHSKPYSPIAKPHSLTSRRILSPGRVSPIDSDPIDSDPIQDLQEKRLSSVEESRDGGSFRGFRVRLKGREGEVVILSEKEKEMICENSEVFGGLIGGMDLNRGFEIELDGVKGLEGFKATIGLMREAGRNEMRWLAKIGVSGAIEILEVSCSIRFERGIAACLKYVEAAPWTENEEEKLKTLLKTYSLNKTLTQDIVSRFCTASLTSSDNLTVHLIRSITSGSNSKSRRELHTLMNGILSSSSMYQKDIAGLNKEGIYDLCHSVLDSLLVLFKEERPSAERISQQLENLNWLSEILIEKQIGEEFVDLWINQGELISMHEISSPMVRYEMSRVSATIFISLGKGKIHINGEKRFEFFNSWFGPMLLDFGWLRRCPKGLEMRMLEECIGQALLTLAMQQQQRFFMEWFRVFSEQGRECPNLTRAFQVWWRRSFVRSVGQS</sequence>
<comment type="pathway">
    <text evidence="2">Protein modification; protein ubiquitination.</text>
</comment>
<reference evidence="6" key="1">
    <citation type="submission" date="2022-08" db="EMBL/GenBank/DDBJ databases">
        <authorList>
            <person name="Marques A."/>
        </authorList>
    </citation>
    <scope>NUCLEOTIDE SEQUENCE</scope>
    <source>
        <strain evidence="6">RhyPub2mFocal</strain>
        <tissue evidence="6">Leaves</tissue>
    </source>
</reference>
<name>A0AAV8DCQ2_9POAL</name>
<feature type="compositionally biased region" description="Basic and acidic residues" evidence="4">
    <location>
        <begin position="136"/>
        <end position="150"/>
    </location>
</feature>
<accession>A0AAV8DCQ2</accession>
<feature type="region of interest" description="Disordered" evidence="4">
    <location>
        <begin position="94"/>
        <end position="150"/>
    </location>
</feature>
<comment type="function">
    <text evidence="1">May act as a substrate-specific adapter of an E3 ubiquitin-protein ligase complex (CUL3-RBX1-BTB) which mediates the ubiquitination and subsequent proteasomal degradation of target proteins.</text>
</comment>
<protein>
    <submittedName>
        <fullName evidence="6">BTB/POZ domain-containing protein</fullName>
    </submittedName>
</protein>
<dbReference type="PANTHER" id="PTHR31060">
    <property type="entry name" value="OSJNBA0011J08.25 PROTEIN-RELATED"/>
    <property type="match status" value="1"/>
</dbReference>
<feature type="domain" description="At3g05675-like ankyrin-like" evidence="5">
    <location>
        <begin position="300"/>
        <end position="528"/>
    </location>
</feature>
<dbReference type="AlphaFoldDB" id="A0AAV8DCQ2"/>
<evidence type="ECO:0000313" key="7">
    <source>
        <dbReference type="Proteomes" id="UP001140206"/>
    </source>
</evidence>
<evidence type="ECO:0000313" key="6">
    <source>
        <dbReference type="EMBL" id="KAJ4766372.1"/>
    </source>
</evidence>
<feature type="compositionally biased region" description="Low complexity" evidence="4">
    <location>
        <begin position="121"/>
        <end position="133"/>
    </location>
</feature>
<keyword evidence="3" id="KW-0833">Ubl conjugation pathway</keyword>
<keyword evidence="7" id="KW-1185">Reference proteome</keyword>
<organism evidence="6 7">
    <name type="scientific">Rhynchospora pubera</name>
    <dbReference type="NCBI Taxonomy" id="906938"/>
    <lineage>
        <taxon>Eukaryota</taxon>
        <taxon>Viridiplantae</taxon>
        <taxon>Streptophyta</taxon>
        <taxon>Embryophyta</taxon>
        <taxon>Tracheophyta</taxon>
        <taxon>Spermatophyta</taxon>
        <taxon>Magnoliopsida</taxon>
        <taxon>Liliopsida</taxon>
        <taxon>Poales</taxon>
        <taxon>Cyperaceae</taxon>
        <taxon>Cyperoideae</taxon>
        <taxon>Rhynchosporeae</taxon>
        <taxon>Rhynchospora</taxon>
    </lineage>
</organism>
<feature type="region of interest" description="Disordered" evidence="4">
    <location>
        <begin position="25"/>
        <end position="44"/>
    </location>
</feature>
<gene>
    <name evidence="6" type="ORF">LUZ62_076747</name>
</gene>
<dbReference type="Proteomes" id="UP001140206">
    <property type="component" value="Chromosome 4"/>
</dbReference>